<protein>
    <submittedName>
        <fullName evidence="2">Uncharacterized protein</fullName>
    </submittedName>
</protein>
<proteinExistence type="predicted"/>
<gene>
    <name evidence="2" type="primary">LOC141380305</name>
</gene>
<name>A0AC58II05_DANRE</name>
<evidence type="ECO:0000313" key="1">
    <source>
        <dbReference type="Proteomes" id="UP000000437"/>
    </source>
</evidence>
<evidence type="ECO:0000313" key="2">
    <source>
        <dbReference type="RefSeq" id="XP_073793888.1"/>
    </source>
</evidence>
<dbReference type="Proteomes" id="UP000000437">
    <property type="component" value="Chromosome 22"/>
</dbReference>
<dbReference type="RefSeq" id="XP_073793888.1">
    <property type="nucleotide sequence ID" value="XM_073937787.1"/>
</dbReference>
<accession>A0AC58II05</accession>
<reference evidence="2" key="1">
    <citation type="submission" date="2025-08" db="UniProtKB">
        <authorList>
            <consortium name="RefSeq"/>
        </authorList>
    </citation>
    <scope>IDENTIFICATION</scope>
    <source>
        <strain evidence="2">Tuebingen</strain>
        <tissue evidence="2">Fibroblasts and whole tissue</tissue>
    </source>
</reference>
<organism evidence="1 2">
    <name type="scientific">Danio rerio</name>
    <name type="common">Zebrafish</name>
    <name type="synonym">Brachydanio rerio</name>
    <dbReference type="NCBI Taxonomy" id="7955"/>
    <lineage>
        <taxon>Eukaryota</taxon>
        <taxon>Metazoa</taxon>
        <taxon>Chordata</taxon>
        <taxon>Craniata</taxon>
        <taxon>Vertebrata</taxon>
        <taxon>Euteleostomi</taxon>
        <taxon>Actinopterygii</taxon>
        <taxon>Neopterygii</taxon>
        <taxon>Teleostei</taxon>
        <taxon>Ostariophysi</taxon>
        <taxon>Cypriniformes</taxon>
        <taxon>Danionidae</taxon>
        <taxon>Danioninae</taxon>
        <taxon>Danio</taxon>
    </lineage>
</organism>
<keyword evidence="1" id="KW-1185">Reference proteome</keyword>
<sequence length="528" mass="60642">MICFIENMLLRIHISPTNIRRVELPQRPQSVDQLKSFLSEKCQLENGDFLIQFEDPDFNNELCNLNDINELPAEKATLKLLWEEVCPSQGFAGDSNSVSSLDTASMPSCHSGDQSPESSVLRNLRSAEKWPSTFNIPTFPLDVELRLRKANEVYQQTNKPLNVSREMKSQILDKIVQAIFDIKAYPDAYEIQSVASSLVQKHPCLTETGKRTGWDGWVMSIKFKLGNYRAKLKEAGCSELSVNCKRKSCEGMVERPYMKKPKRAEVNFLPDHPEGHTEDSLEEVRLTMINEMKKKKMDLTVIHRKMQETFSLRRKEVVKIQPLVEEIRERWPGLFLKEEICMEFSRICNVDLFRQFNESIDKYTAPLLKLYRKRRDSLGAQMKTLLDKLDDQVTDIVTHRKRVALEGLPLFLRENSTCFLKMCLDTDPEDHSTRDVRIGILTVVEDDVGTSASLPNVINHAIILEEAIVLQDIPDLPAAFAYLFGFLYALNMEYPKELKYTFEVIQKVFMDLGGTCSARVQSLKSKLL</sequence>